<dbReference type="GO" id="GO:0030550">
    <property type="term" value="F:acetylcholine receptor inhibitor activity"/>
    <property type="evidence" value="ECO:0007669"/>
    <property type="project" value="TreeGrafter"/>
</dbReference>
<reference evidence="11" key="2">
    <citation type="submission" date="2025-09" db="UniProtKB">
        <authorList>
            <consortium name="Ensembl"/>
        </authorList>
    </citation>
    <scope>IDENTIFICATION</scope>
</reference>
<dbReference type="GeneTree" id="ENSGT00940000153378"/>
<reference evidence="11" key="1">
    <citation type="submission" date="2025-08" db="UniProtKB">
        <authorList>
            <consortium name="Ensembl"/>
        </authorList>
    </citation>
    <scope>IDENTIFICATION</scope>
</reference>
<dbReference type="InterPro" id="IPR051110">
    <property type="entry name" value="Ly-6/neurotoxin-like_GPI-ap"/>
</dbReference>
<feature type="region of interest" description="Disordered" evidence="9">
    <location>
        <begin position="1"/>
        <end position="25"/>
    </location>
</feature>
<dbReference type="SUPFAM" id="SSF57302">
    <property type="entry name" value="Snake toxin-like"/>
    <property type="match status" value="1"/>
</dbReference>
<dbReference type="Pfam" id="PF00087">
    <property type="entry name" value="Toxin_TOLIP"/>
    <property type="match status" value="1"/>
</dbReference>
<dbReference type="GO" id="GO:0005576">
    <property type="term" value="C:extracellular region"/>
    <property type="evidence" value="ECO:0007669"/>
    <property type="project" value="UniProtKB-SubCell"/>
</dbReference>
<feature type="domain" description="UPAR/Ly6" evidence="10">
    <location>
        <begin position="79"/>
        <end position="168"/>
    </location>
</feature>
<evidence type="ECO:0000256" key="2">
    <source>
        <dbReference type="ARBA" id="ARBA00004613"/>
    </source>
</evidence>
<evidence type="ECO:0000256" key="8">
    <source>
        <dbReference type="ARBA" id="ARBA00023180"/>
    </source>
</evidence>
<dbReference type="CDD" id="cd23543">
    <property type="entry name" value="TFP_LU_ECD_Ly6E"/>
    <property type="match status" value="1"/>
</dbReference>
<proteinExistence type="predicted"/>
<evidence type="ECO:0000313" key="11">
    <source>
        <dbReference type="Ensembl" id="ENSSMRP00000010261.1"/>
    </source>
</evidence>
<dbReference type="PANTHER" id="PTHR16983:SF30">
    <property type="entry name" value="LYMPHOCYTE ANTIGEN 6 COMPLEX, LOCUS E-RELATED"/>
    <property type="match status" value="1"/>
</dbReference>
<keyword evidence="5" id="KW-0732">Signal</keyword>
<feature type="compositionally biased region" description="Pro residues" evidence="9">
    <location>
        <begin position="7"/>
        <end position="25"/>
    </location>
</feature>
<sequence>MARRKPPPLPLLPPPPSHTSRVPPLPQSPFILRAREEALPDRRRLIWEWVEIGNAAAEMKASFAVFLAALLCVGQVSTLMCFHCENAESNWDCLSMKSCDDTDKYCFTKYFGGGVGDKHKQAISKGCSSTCPEGSFDLGLVAFSMKCCDTHLCNTSGAGSVKSSSLILAVGTVATLLCAFWNKL</sequence>
<evidence type="ECO:0000259" key="10">
    <source>
        <dbReference type="SMART" id="SM00134"/>
    </source>
</evidence>
<dbReference type="Proteomes" id="UP000694421">
    <property type="component" value="Unplaced"/>
</dbReference>
<dbReference type="InterPro" id="IPR035076">
    <property type="entry name" value="Toxin/TOLIP"/>
</dbReference>
<dbReference type="FunFam" id="2.10.60.10:FF:000003">
    <property type="entry name" value="lymphocyte antigen 6E isoform X1"/>
    <property type="match status" value="1"/>
</dbReference>
<protein>
    <recommendedName>
        <fullName evidence="10">UPAR/Ly6 domain-containing protein</fullName>
    </recommendedName>
</protein>
<evidence type="ECO:0000256" key="5">
    <source>
        <dbReference type="ARBA" id="ARBA00022729"/>
    </source>
</evidence>
<evidence type="ECO:0000256" key="9">
    <source>
        <dbReference type="SAM" id="MobiDB-lite"/>
    </source>
</evidence>
<accession>A0A8D0BLG9</accession>
<keyword evidence="8" id="KW-0325">Glycoprotein</keyword>
<evidence type="ECO:0000256" key="7">
    <source>
        <dbReference type="ARBA" id="ARBA00023157"/>
    </source>
</evidence>
<keyword evidence="3" id="KW-1003">Cell membrane</keyword>
<dbReference type="Gene3D" id="2.10.60.10">
    <property type="entry name" value="CD59"/>
    <property type="match status" value="1"/>
</dbReference>
<evidence type="ECO:0000256" key="4">
    <source>
        <dbReference type="ARBA" id="ARBA00022525"/>
    </source>
</evidence>
<dbReference type="Ensembl" id="ENSSMRT00000011960.1">
    <property type="protein sequence ID" value="ENSSMRP00000010261.1"/>
    <property type="gene ID" value="ENSSMRG00000008140.1"/>
</dbReference>
<dbReference type="InterPro" id="IPR045860">
    <property type="entry name" value="Snake_toxin-like_sf"/>
</dbReference>
<dbReference type="AlphaFoldDB" id="A0A8D0BLG9"/>
<comment type="subcellular location">
    <subcellularLocation>
        <location evidence="1">Cell membrane</location>
    </subcellularLocation>
    <subcellularLocation>
        <location evidence="2">Secreted</location>
    </subcellularLocation>
</comment>
<name>A0A8D0BLG9_SALMN</name>
<dbReference type="InterPro" id="IPR016054">
    <property type="entry name" value="LY6_UPA_recep-like"/>
</dbReference>
<dbReference type="SMART" id="SM00134">
    <property type="entry name" value="LU"/>
    <property type="match status" value="1"/>
</dbReference>
<keyword evidence="7" id="KW-1015">Disulfide bond</keyword>
<dbReference type="OMA" id="LTCFTCK"/>
<keyword evidence="4" id="KW-0964">Secreted</keyword>
<evidence type="ECO:0000256" key="6">
    <source>
        <dbReference type="ARBA" id="ARBA00023136"/>
    </source>
</evidence>
<evidence type="ECO:0000256" key="3">
    <source>
        <dbReference type="ARBA" id="ARBA00022475"/>
    </source>
</evidence>
<organism evidence="11 12">
    <name type="scientific">Salvator merianae</name>
    <name type="common">Argentine black and white tegu</name>
    <name type="synonym">Tupinambis merianae</name>
    <dbReference type="NCBI Taxonomy" id="96440"/>
    <lineage>
        <taxon>Eukaryota</taxon>
        <taxon>Metazoa</taxon>
        <taxon>Chordata</taxon>
        <taxon>Craniata</taxon>
        <taxon>Vertebrata</taxon>
        <taxon>Euteleostomi</taxon>
        <taxon>Lepidosauria</taxon>
        <taxon>Squamata</taxon>
        <taxon>Bifurcata</taxon>
        <taxon>Unidentata</taxon>
        <taxon>Episquamata</taxon>
        <taxon>Laterata</taxon>
        <taxon>Teiioidea</taxon>
        <taxon>Teiidae</taxon>
        <taxon>Salvator</taxon>
    </lineage>
</organism>
<keyword evidence="6" id="KW-0472">Membrane</keyword>
<keyword evidence="12" id="KW-1185">Reference proteome</keyword>
<evidence type="ECO:0000313" key="12">
    <source>
        <dbReference type="Proteomes" id="UP000694421"/>
    </source>
</evidence>
<evidence type="ECO:0000256" key="1">
    <source>
        <dbReference type="ARBA" id="ARBA00004236"/>
    </source>
</evidence>
<dbReference type="PANTHER" id="PTHR16983">
    <property type="entry name" value="UPAR/LY6 DOMAIN-CONTAINING PROTEIN"/>
    <property type="match status" value="1"/>
</dbReference>
<dbReference type="GO" id="GO:0005886">
    <property type="term" value="C:plasma membrane"/>
    <property type="evidence" value="ECO:0007669"/>
    <property type="project" value="UniProtKB-SubCell"/>
</dbReference>